<name>A0AAW9TGT1_9BACT</name>
<dbReference type="Proteomes" id="UP000420707">
    <property type="component" value="Unassembled WGS sequence"/>
</dbReference>
<sequence>MSNYSFYMEKGDMKDATEFYVNIIRQAAEENGHTTKIVNSLKEIGKNDVVVTIQAKAWLKAKLLKPGHHTINWYQGIPPEEMDFLIPNRLKYYIWRLAWTIFEILALRFCDFNIFVSEAMQKHFKKKYGYTKDNYFLMPCFNDMLDESTICKEHYENPSFVYAGGLQKWQCFDKTLDLFKKIQEIIPNATLTIFTGAIEQAKAEMSKRGINGEAKYVPYQELNKEMSKIKYGFLIREDNEVNRVATPTKMSSYLASGVIPVFSTVIHDFDKNLECYKYIIGGNNDQMLLAKIIKNEEQCVSICELLNEYKTIFDSYYSRKYYISKFRSFLK</sequence>
<accession>A0AAW9TGT1</accession>
<dbReference type="SUPFAM" id="SSF53756">
    <property type="entry name" value="UDP-Glycosyltransferase/glycogen phosphorylase"/>
    <property type="match status" value="1"/>
</dbReference>
<dbReference type="EMBL" id="VZCR01000020">
    <property type="protein sequence ID" value="MQN30919.1"/>
    <property type="molecule type" value="Genomic_DNA"/>
</dbReference>
<evidence type="ECO:0000313" key="2">
    <source>
        <dbReference type="Proteomes" id="UP000420707"/>
    </source>
</evidence>
<reference evidence="2" key="1">
    <citation type="submission" date="2019-09" db="EMBL/GenBank/DDBJ databases">
        <title>Distinct polysaccharide growth profiles of human intestinal Prevotella copri isolates.</title>
        <authorList>
            <person name="Fehlner-Peach H."/>
            <person name="Magnabosco C."/>
            <person name="Raghavan V."/>
            <person name="Scher J.U."/>
            <person name="Tett A."/>
            <person name="Cox L.M."/>
            <person name="Gottsegen C."/>
            <person name="Watters A."/>
            <person name="Wiltshire- Gordon J.D."/>
            <person name="Segata N."/>
            <person name="Bonneau R."/>
            <person name="Littman D.R."/>
        </authorList>
    </citation>
    <scope>NUCLEOTIDE SEQUENCE [LARGE SCALE GENOMIC DNA]</scope>
    <source>
        <strain evidence="2">iAP146</strain>
    </source>
</reference>
<evidence type="ECO:0000313" key="1">
    <source>
        <dbReference type="EMBL" id="MQN30919.1"/>
    </source>
</evidence>
<comment type="caution">
    <text evidence="1">The sequence shown here is derived from an EMBL/GenBank/DDBJ whole genome shotgun (WGS) entry which is preliminary data.</text>
</comment>
<dbReference type="AlphaFoldDB" id="A0AAW9TGT1"/>
<organism evidence="1 2">
    <name type="scientific">Segatella copri</name>
    <dbReference type="NCBI Taxonomy" id="165179"/>
    <lineage>
        <taxon>Bacteria</taxon>
        <taxon>Pseudomonadati</taxon>
        <taxon>Bacteroidota</taxon>
        <taxon>Bacteroidia</taxon>
        <taxon>Bacteroidales</taxon>
        <taxon>Prevotellaceae</taxon>
        <taxon>Segatella</taxon>
    </lineage>
</organism>
<proteinExistence type="predicted"/>
<dbReference type="RefSeq" id="WP_153098544.1">
    <property type="nucleotide sequence ID" value="NZ_VZAM01000080.1"/>
</dbReference>
<protein>
    <submittedName>
        <fullName evidence="1">Glycosyltransferase family 4 protein</fullName>
    </submittedName>
</protein>
<dbReference type="Gene3D" id="3.40.50.2000">
    <property type="entry name" value="Glycogen Phosphorylase B"/>
    <property type="match status" value="1"/>
</dbReference>
<gene>
    <name evidence="1" type="ORF">F7D90_02900</name>
</gene>